<dbReference type="PANTHER" id="PTHR39420:SF2">
    <property type="entry name" value="HYDROLASE"/>
    <property type="match status" value="1"/>
</dbReference>
<dbReference type="Pfam" id="PF10103">
    <property type="entry name" value="Zincin_2"/>
    <property type="match status" value="1"/>
</dbReference>
<organism evidence="2 3">
    <name type="scientific">Microbacterium sediminis</name>
    <dbReference type="NCBI Taxonomy" id="904291"/>
    <lineage>
        <taxon>Bacteria</taxon>
        <taxon>Bacillati</taxon>
        <taxon>Actinomycetota</taxon>
        <taxon>Actinomycetes</taxon>
        <taxon>Micrococcales</taxon>
        <taxon>Microbacteriaceae</taxon>
        <taxon>Microbacterium</taxon>
    </lineage>
</organism>
<evidence type="ECO:0000313" key="2">
    <source>
        <dbReference type="EMBL" id="OCG75570.1"/>
    </source>
</evidence>
<accession>A0A1B9NG65</accession>
<dbReference type="STRING" id="904291.A7J15_00460"/>
<keyword evidence="3" id="KW-1185">Reference proteome</keyword>
<dbReference type="NCBIfam" id="TIGR03624">
    <property type="entry name" value="putative hydrolase"/>
    <property type="match status" value="1"/>
</dbReference>
<feature type="region of interest" description="Disordered" evidence="1">
    <location>
        <begin position="489"/>
        <end position="535"/>
    </location>
</feature>
<dbReference type="EMBL" id="LXMD01000012">
    <property type="protein sequence ID" value="OCG75570.1"/>
    <property type="molecule type" value="Genomic_DNA"/>
</dbReference>
<dbReference type="Proteomes" id="UP000093355">
    <property type="component" value="Unassembled WGS sequence"/>
</dbReference>
<dbReference type="Gene3D" id="1.20.150.30">
    <property type="entry name" value="Zincin-like metallopeptidase, N-terminal domain"/>
    <property type="match status" value="1"/>
</dbReference>
<comment type="caution">
    <text evidence="2">The sequence shown here is derived from an EMBL/GenBank/DDBJ whole genome shotgun (WGS) entry which is preliminary data.</text>
</comment>
<evidence type="ECO:0000256" key="1">
    <source>
        <dbReference type="SAM" id="MobiDB-lite"/>
    </source>
</evidence>
<evidence type="ECO:0000313" key="3">
    <source>
        <dbReference type="Proteomes" id="UP000093355"/>
    </source>
</evidence>
<dbReference type="AlphaFoldDB" id="A0A1B9NG65"/>
<dbReference type="PANTHER" id="PTHR39420">
    <property type="match status" value="1"/>
</dbReference>
<reference evidence="2 3" key="1">
    <citation type="submission" date="2016-05" db="EMBL/GenBank/DDBJ databases">
        <authorList>
            <person name="Lavstsen T."/>
            <person name="Jespersen J.S."/>
        </authorList>
    </citation>
    <scope>NUCLEOTIDE SEQUENCE [LARGE SCALE GENOMIC DNA]</scope>
    <source>
        <strain evidence="2 3">YLB-01</strain>
    </source>
</reference>
<dbReference type="OrthoDB" id="8478472at2"/>
<dbReference type="InterPro" id="IPR018766">
    <property type="entry name" value="Zinicin_2"/>
</dbReference>
<feature type="compositionally biased region" description="Acidic residues" evidence="1">
    <location>
        <begin position="456"/>
        <end position="465"/>
    </location>
</feature>
<dbReference type="SUPFAM" id="SSF55486">
    <property type="entry name" value="Metalloproteases ('zincins'), catalytic domain"/>
    <property type="match status" value="1"/>
</dbReference>
<name>A0A1B9NG65_9MICO</name>
<evidence type="ECO:0008006" key="4">
    <source>
        <dbReference type="Google" id="ProtNLM"/>
    </source>
</evidence>
<gene>
    <name evidence="2" type="ORF">A7J15_00460</name>
</gene>
<proteinExistence type="predicted"/>
<sequence length="535" mass="56776">MFEGMPGASIDPEQLRRLSEAMGSDEAGLGGLQIDPAMLQQMMQQMQRAFAASGDGIAWDATKRGALHIANQDGLGVTTGQKADLDQAFALANLWLTEATAISELAETPRVITRGDWVELTLPVWQELAEPVATSIADALIEALRGQAPEEMQPMLEGAGRLIRGIGGQLFAAQFGQVIGKLSLEVVSGGDVGVPVMPAGTAAILPQNFADLGRGLEIPDDQLAIYVAARELAHARLFRHAKWLRLQVIAQVTEYARGVDVDVERLEEMASRFDPQNPSELREAIESGALLPQQSEAQKRALTRLENLLALIEGWVDVVTADATSRMPDLERIAETIRRRRAAGGPAEDALAALVGLQLRPRRLREAAAMWRAVTEAVGVSARDALWDYPDLMPEASDIDDPSALIARLEAKARGDEPEPDEMDEALAQLLADPDAFGSEGPGGDGSDAEGTAADEWSDGPDEGPEGPRAVGAPAGCFGGAGLAARDVWARRGGRGPRADPAPWPVAPGVARGPERAVAEVNARSQAARPGRPCG</sequence>
<dbReference type="InterPro" id="IPR042271">
    <property type="entry name" value="Zinicin_2_N"/>
</dbReference>
<feature type="region of interest" description="Disordered" evidence="1">
    <location>
        <begin position="434"/>
        <end position="477"/>
    </location>
</feature>
<protein>
    <recommendedName>
        <fullName evidence="4">Zinc-dependent metalloprotease</fullName>
    </recommendedName>
</protein>